<dbReference type="PANTHER" id="PTHR18964:SF149">
    <property type="entry name" value="BIFUNCTIONAL UDP-N-ACETYLGLUCOSAMINE 2-EPIMERASE_N-ACETYLMANNOSAMINE KINASE"/>
    <property type="match status" value="1"/>
</dbReference>
<evidence type="ECO:0000256" key="1">
    <source>
        <dbReference type="ARBA" id="ARBA00006479"/>
    </source>
</evidence>
<dbReference type="SUPFAM" id="SSF46785">
    <property type="entry name" value="Winged helix' DNA-binding domain"/>
    <property type="match status" value="1"/>
</dbReference>
<comment type="caution">
    <text evidence="2">The sequence shown here is derived from an EMBL/GenBank/DDBJ whole genome shotgun (WGS) entry which is preliminary data.</text>
</comment>
<accession>A0A8J7Q1M7</accession>
<proteinExistence type="inferred from homology"/>
<name>A0A8J7Q1M7_9BACT</name>
<evidence type="ECO:0000313" key="3">
    <source>
        <dbReference type="Proteomes" id="UP000664417"/>
    </source>
</evidence>
<dbReference type="EMBL" id="JAFREP010000001">
    <property type="protein sequence ID" value="MBO1316827.1"/>
    <property type="molecule type" value="Genomic_DNA"/>
</dbReference>
<sequence>MNKVISASQKATREQTKEHNKRFILKMIYERDPISRADLARLTKLTRASISNVVGTLLEEGMVSEVGLAKKSVGKPPTLLSFNKDARQLITLDLASDMFRGSLMNLRGEVLERVKVSLGEQRGPAAVEQVIALIEQLQERATQPVLGIGIGTPGVVEPYQGVVKNAINLNWTDLALRDVLEERFSLPVYLANDAQLAALAQFLFSSREDGIQNLILVKVGRGIGSGIIFGGEIFFGDGFSAGEIGHVVVDPNGKLCTCGHKGCLETVASTRALSEQMSQIAAANPSSKLHQTVRNGEPLSSNAILQAYLDHDFTVQPVIERSGRSLGAAMAHLVGAMNIRHIYIAGSMARFGDAFLEPIRQEVFRRSYPVLINQIEIKISELGADIVLLGAAALVLNFELGIV</sequence>
<evidence type="ECO:0000313" key="2">
    <source>
        <dbReference type="EMBL" id="MBO1316827.1"/>
    </source>
</evidence>
<dbReference type="RefSeq" id="WP_207856063.1">
    <property type="nucleotide sequence ID" value="NZ_JAFREP010000001.1"/>
</dbReference>
<dbReference type="PROSITE" id="PS01125">
    <property type="entry name" value="ROK"/>
    <property type="match status" value="1"/>
</dbReference>
<dbReference type="InterPro" id="IPR036388">
    <property type="entry name" value="WH-like_DNA-bd_sf"/>
</dbReference>
<dbReference type="InterPro" id="IPR049874">
    <property type="entry name" value="ROK_cs"/>
</dbReference>
<dbReference type="Gene3D" id="1.10.10.10">
    <property type="entry name" value="Winged helix-like DNA-binding domain superfamily/Winged helix DNA-binding domain"/>
    <property type="match status" value="1"/>
</dbReference>
<organism evidence="2 3">
    <name type="scientific">Acanthopleuribacter pedis</name>
    <dbReference type="NCBI Taxonomy" id="442870"/>
    <lineage>
        <taxon>Bacteria</taxon>
        <taxon>Pseudomonadati</taxon>
        <taxon>Acidobacteriota</taxon>
        <taxon>Holophagae</taxon>
        <taxon>Acanthopleuribacterales</taxon>
        <taxon>Acanthopleuribacteraceae</taxon>
        <taxon>Acanthopleuribacter</taxon>
    </lineage>
</organism>
<keyword evidence="3" id="KW-1185">Reference proteome</keyword>
<dbReference type="PANTHER" id="PTHR18964">
    <property type="entry name" value="ROK (REPRESSOR, ORF, KINASE) FAMILY"/>
    <property type="match status" value="1"/>
</dbReference>
<dbReference type="InterPro" id="IPR043129">
    <property type="entry name" value="ATPase_NBD"/>
</dbReference>
<dbReference type="Pfam" id="PF00480">
    <property type="entry name" value="ROK"/>
    <property type="match status" value="1"/>
</dbReference>
<dbReference type="InterPro" id="IPR036390">
    <property type="entry name" value="WH_DNA-bd_sf"/>
</dbReference>
<gene>
    <name evidence="2" type="ORF">J3U88_00040</name>
</gene>
<dbReference type="Proteomes" id="UP000664417">
    <property type="component" value="Unassembled WGS sequence"/>
</dbReference>
<dbReference type="AlphaFoldDB" id="A0A8J7Q1M7"/>
<reference evidence="2" key="1">
    <citation type="submission" date="2021-03" db="EMBL/GenBank/DDBJ databases">
        <authorList>
            <person name="Wang G."/>
        </authorList>
    </citation>
    <scope>NUCLEOTIDE SEQUENCE</scope>
    <source>
        <strain evidence="2">KCTC 12899</strain>
    </source>
</reference>
<dbReference type="Gene3D" id="3.30.420.40">
    <property type="match status" value="2"/>
</dbReference>
<comment type="similarity">
    <text evidence="1">Belongs to the ROK (NagC/XylR) family.</text>
</comment>
<protein>
    <submittedName>
        <fullName evidence="2">ROK family transcriptional regulator</fullName>
    </submittedName>
</protein>
<dbReference type="SUPFAM" id="SSF53067">
    <property type="entry name" value="Actin-like ATPase domain"/>
    <property type="match status" value="1"/>
</dbReference>
<dbReference type="InterPro" id="IPR000600">
    <property type="entry name" value="ROK"/>
</dbReference>